<evidence type="ECO:0000313" key="2">
    <source>
        <dbReference type="EMBL" id="XCG62596.1"/>
    </source>
</evidence>
<keyword evidence="1" id="KW-0472">Membrane</keyword>
<dbReference type="EMBL" id="CP159218">
    <property type="protein sequence ID" value="XCG62596.1"/>
    <property type="molecule type" value="Genomic_DNA"/>
</dbReference>
<protein>
    <submittedName>
        <fullName evidence="2">Uncharacterized protein</fullName>
    </submittedName>
</protein>
<name>A0AAU8DML9_9ACTN</name>
<organism evidence="2">
    <name type="scientific">Nakamurella sp. A5-74</name>
    <dbReference type="NCBI Taxonomy" id="3158264"/>
    <lineage>
        <taxon>Bacteria</taxon>
        <taxon>Bacillati</taxon>
        <taxon>Actinomycetota</taxon>
        <taxon>Actinomycetes</taxon>
        <taxon>Nakamurellales</taxon>
        <taxon>Nakamurellaceae</taxon>
        <taxon>Nakamurella</taxon>
    </lineage>
</organism>
<feature type="transmembrane region" description="Helical" evidence="1">
    <location>
        <begin position="20"/>
        <end position="39"/>
    </location>
</feature>
<dbReference type="RefSeq" id="WP_353648211.1">
    <property type="nucleotide sequence ID" value="NZ_CP159218.1"/>
</dbReference>
<dbReference type="AlphaFoldDB" id="A0AAU8DML9"/>
<evidence type="ECO:0000256" key="1">
    <source>
        <dbReference type="SAM" id="Phobius"/>
    </source>
</evidence>
<keyword evidence="1" id="KW-1133">Transmembrane helix</keyword>
<sequence>MLYTLRGGVQLFKNSLSPPAIVYFATAAGFLLPGFTSHTRQRRRERTRRQDL</sequence>
<reference evidence="2" key="1">
    <citation type="submission" date="2024-05" db="EMBL/GenBank/DDBJ databases">
        <authorList>
            <person name="Cai S.Y."/>
            <person name="Jin L.M."/>
            <person name="Li H.R."/>
        </authorList>
    </citation>
    <scope>NUCLEOTIDE SEQUENCE</scope>
    <source>
        <strain evidence="2">A5-74</strain>
    </source>
</reference>
<keyword evidence="1" id="KW-0812">Transmembrane</keyword>
<gene>
    <name evidence="2" type="ORF">ABLG96_15325</name>
</gene>
<proteinExistence type="predicted"/>
<accession>A0AAU8DML9</accession>